<accession>A0A2S5CG67</accession>
<dbReference type="SUPFAM" id="SSF52540">
    <property type="entry name" value="P-loop containing nucleoside triphosphate hydrolases"/>
    <property type="match status" value="1"/>
</dbReference>
<dbReference type="PANTHER" id="PTHR13696:SF96">
    <property type="entry name" value="COBQ_COBB_MIND_PARA NUCLEOTIDE BINDING DOMAIN-CONTAINING PROTEIN"/>
    <property type="match status" value="1"/>
</dbReference>
<evidence type="ECO:0000259" key="1">
    <source>
        <dbReference type="Pfam" id="PF01656"/>
    </source>
</evidence>
<evidence type="ECO:0000313" key="3">
    <source>
        <dbReference type="Proteomes" id="UP000237423"/>
    </source>
</evidence>
<dbReference type="RefSeq" id="WP_103975821.1">
    <property type="nucleotide sequence ID" value="NZ_PGFZ01000023.1"/>
</dbReference>
<dbReference type="Gene3D" id="3.40.50.300">
    <property type="entry name" value="P-loop containing nucleotide triphosphate hydrolases"/>
    <property type="match status" value="1"/>
</dbReference>
<proteinExistence type="predicted"/>
<dbReference type="CDD" id="cd02042">
    <property type="entry name" value="ParAB_family"/>
    <property type="match status" value="1"/>
</dbReference>
<sequence length="217" mass="23891">MAYIIGILSTKGGVGKSSIARALAVAISSSGYRVRLCDLDIAQTTTVDWYRRRLQSGGDSLASVEIFRTVDEALKNTVDMLPNFDAIILDTPGRSSVDTYKLAQAAHLIIQPTSGTLDDLTPAVRLFHELKAKGIPYEKMVFALNRITTEAEASQALEYIRRTGYDVLDGIIQDKAGYKMAQNMGRTLLETNFPTLNETVDELMGNIIKRLTKQTSL</sequence>
<dbReference type="Pfam" id="PF01656">
    <property type="entry name" value="CbiA"/>
    <property type="match status" value="1"/>
</dbReference>
<organism evidence="2 3">
    <name type="scientific">Methylovulum psychrotolerans</name>
    <dbReference type="NCBI Taxonomy" id="1704499"/>
    <lineage>
        <taxon>Bacteria</taxon>
        <taxon>Pseudomonadati</taxon>
        <taxon>Pseudomonadota</taxon>
        <taxon>Gammaproteobacteria</taxon>
        <taxon>Methylococcales</taxon>
        <taxon>Methylococcaceae</taxon>
        <taxon>Methylovulum</taxon>
    </lineage>
</organism>
<dbReference type="EMBL" id="PGFZ01000023">
    <property type="protein sequence ID" value="POZ49796.1"/>
    <property type="molecule type" value="Genomic_DNA"/>
</dbReference>
<reference evidence="2 3" key="1">
    <citation type="submission" date="2017-11" db="EMBL/GenBank/DDBJ databases">
        <title>Draft Genome Sequence of Methylobacter psychrotolerans Sph1T, an Obligate Methanotroph from Low-Temperature Environments.</title>
        <authorList>
            <person name="Oshkin I.Y."/>
            <person name="Miroshnikov K."/>
            <person name="Belova S.E."/>
            <person name="Korzhenkov A."/>
            <person name="Toshchakov S.V."/>
            <person name="Dedysh S.N."/>
        </authorList>
    </citation>
    <scope>NUCLEOTIDE SEQUENCE [LARGE SCALE GENOMIC DNA]</scope>
    <source>
        <strain evidence="2 3">Sph1</strain>
    </source>
</reference>
<feature type="domain" description="CobQ/CobB/MinD/ParA nucleotide binding" evidence="1">
    <location>
        <begin position="6"/>
        <end position="177"/>
    </location>
</feature>
<dbReference type="InterPro" id="IPR002586">
    <property type="entry name" value="CobQ/CobB/MinD/ParA_Nub-bd_dom"/>
</dbReference>
<gene>
    <name evidence="2" type="ORF">AADEFJLK_04411</name>
</gene>
<dbReference type="PIRSF" id="PIRSF009320">
    <property type="entry name" value="Nuc_binding_HP_1000"/>
    <property type="match status" value="1"/>
</dbReference>
<protein>
    <submittedName>
        <fullName evidence="2">Cobyrinic acid a,c-diamide synthase</fullName>
    </submittedName>
</protein>
<dbReference type="PANTHER" id="PTHR13696">
    <property type="entry name" value="P-LOOP CONTAINING NUCLEOSIDE TRIPHOSPHATE HYDROLASE"/>
    <property type="match status" value="1"/>
</dbReference>
<dbReference type="AlphaFoldDB" id="A0A2S5CG67"/>
<comment type="caution">
    <text evidence="2">The sequence shown here is derived from an EMBL/GenBank/DDBJ whole genome shotgun (WGS) entry which is preliminary data.</text>
</comment>
<dbReference type="Proteomes" id="UP000237423">
    <property type="component" value="Unassembled WGS sequence"/>
</dbReference>
<name>A0A2S5CG67_9GAMM</name>
<dbReference type="InterPro" id="IPR027417">
    <property type="entry name" value="P-loop_NTPase"/>
</dbReference>
<evidence type="ECO:0000313" key="2">
    <source>
        <dbReference type="EMBL" id="POZ49796.1"/>
    </source>
</evidence>
<dbReference type="InterPro" id="IPR050678">
    <property type="entry name" value="DNA_Partitioning_ATPase"/>
</dbReference>